<organism evidence="1 2">
    <name type="scientific">Gigaspora margarita</name>
    <dbReference type="NCBI Taxonomy" id="4874"/>
    <lineage>
        <taxon>Eukaryota</taxon>
        <taxon>Fungi</taxon>
        <taxon>Fungi incertae sedis</taxon>
        <taxon>Mucoromycota</taxon>
        <taxon>Glomeromycotina</taxon>
        <taxon>Glomeromycetes</taxon>
        <taxon>Diversisporales</taxon>
        <taxon>Gigasporaceae</taxon>
        <taxon>Gigaspora</taxon>
    </lineage>
</organism>
<dbReference type="EMBL" id="WTPW01000071">
    <property type="protein sequence ID" value="KAF0552121.1"/>
    <property type="molecule type" value="Genomic_DNA"/>
</dbReference>
<gene>
    <name evidence="1" type="ORF">F8M41_022548</name>
</gene>
<evidence type="ECO:0000313" key="2">
    <source>
        <dbReference type="Proteomes" id="UP000439903"/>
    </source>
</evidence>
<sequence length="119" mass="14123">MCKKHHSDLSQDWHISKDMKKIAKDYKSFHGHTNPPIFDMIAIENVIFDILYAFLRITDQLWSLMLAEVEERGLFNDSVRKIIKDEMHRLNISFHFWEVRGTLLWNSTSLCGNDKMKVL</sequence>
<reference evidence="1 2" key="1">
    <citation type="journal article" date="2019" name="Environ. Microbiol.">
        <title>At the nexus of three kingdoms: the genome of the mycorrhizal fungus Gigaspora margarita provides insights into plant, endobacterial and fungal interactions.</title>
        <authorList>
            <person name="Venice F."/>
            <person name="Ghignone S."/>
            <person name="Salvioli di Fossalunga A."/>
            <person name="Amselem J."/>
            <person name="Novero M."/>
            <person name="Xianan X."/>
            <person name="Sedzielewska Toro K."/>
            <person name="Morin E."/>
            <person name="Lipzen A."/>
            <person name="Grigoriev I.V."/>
            <person name="Henrissat B."/>
            <person name="Martin F.M."/>
            <person name="Bonfante P."/>
        </authorList>
    </citation>
    <scope>NUCLEOTIDE SEQUENCE [LARGE SCALE GENOMIC DNA]</scope>
    <source>
        <strain evidence="1 2">BEG34</strain>
    </source>
</reference>
<protein>
    <submittedName>
        <fullName evidence="1">Uncharacterized protein</fullName>
    </submittedName>
</protein>
<dbReference type="OrthoDB" id="2441165at2759"/>
<name>A0A8H4B147_GIGMA</name>
<comment type="caution">
    <text evidence="1">The sequence shown here is derived from an EMBL/GenBank/DDBJ whole genome shotgun (WGS) entry which is preliminary data.</text>
</comment>
<dbReference type="AlphaFoldDB" id="A0A8H4B147"/>
<accession>A0A8H4B147</accession>
<dbReference type="Proteomes" id="UP000439903">
    <property type="component" value="Unassembled WGS sequence"/>
</dbReference>
<keyword evidence="2" id="KW-1185">Reference proteome</keyword>
<evidence type="ECO:0000313" key="1">
    <source>
        <dbReference type="EMBL" id="KAF0552121.1"/>
    </source>
</evidence>
<proteinExistence type="predicted"/>